<dbReference type="InterPro" id="IPR012340">
    <property type="entry name" value="NA-bd_OB-fold"/>
</dbReference>
<dbReference type="Pfam" id="PF03870">
    <property type="entry name" value="RNA_pol_Rpb8"/>
    <property type="match status" value="1"/>
</dbReference>
<gene>
    <name evidence="4" type="ORF">LMH87_000647</name>
</gene>
<dbReference type="PANTHER" id="PTHR10917:SF0">
    <property type="entry name" value="DNA-DIRECTED RNA POLYMERASES I, II, AND III SUBUNIT RPABC3"/>
    <property type="match status" value="1"/>
</dbReference>
<dbReference type="InterPro" id="IPR005570">
    <property type="entry name" value="RPABC3"/>
</dbReference>
<comment type="caution">
    <text evidence="4">The sequence shown here is derived from an EMBL/GenBank/DDBJ whole genome shotgun (WGS) entry which is preliminary data.</text>
</comment>
<proteinExistence type="inferred from homology"/>
<dbReference type="KEGG" id="amus:LMH87_000647"/>
<accession>A0A9W8QHQ9</accession>
<comment type="similarity">
    <text evidence="2">Belongs to the eukaryotic RPB8 RNA polymerase subunit family.</text>
</comment>
<dbReference type="EMBL" id="JAJHUN010000007">
    <property type="protein sequence ID" value="KAJ4155400.1"/>
    <property type="molecule type" value="Genomic_DNA"/>
</dbReference>
<dbReference type="GO" id="GO:0003899">
    <property type="term" value="F:DNA-directed RNA polymerase activity"/>
    <property type="evidence" value="ECO:0007669"/>
    <property type="project" value="InterPro"/>
</dbReference>
<dbReference type="AlphaFoldDB" id="A0A9W8QHQ9"/>
<dbReference type="PANTHER" id="PTHR10917">
    <property type="entry name" value="DNA-DIRECTED RNA POLYMERASES I, II, AND III SUBUNIT RPABC3"/>
    <property type="match status" value="1"/>
</dbReference>
<comment type="subcellular location">
    <subcellularLocation>
        <location evidence="1">Nucleus</location>
    </subcellularLocation>
</comment>
<organism evidence="4 5">
    <name type="scientific">Akanthomyces muscarius</name>
    <name type="common">Entomopathogenic fungus</name>
    <name type="synonym">Lecanicillium muscarium</name>
    <dbReference type="NCBI Taxonomy" id="2231603"/>
    <lineage>
        <taxon>Eukaryota</taxon>
        <taxon>Fungi</taxon>
        <taxon>Dikarya</taxon>
        <taxon>Ascomycota</taxon>
        <taxon>Pezizomycotina</taxon>
        <taxon>Sordariomycetes</taxon>
        <taxon>Hypocreomycetidae</taxon>
        <taxon>Hypocreales</taxon>
        <taxon>Cordycipitaceae</taxon>
        <taxon>Akanthomyces</taxon>
    </lineage>
</organism>
<dbReference type="RefSeq" id="XP_056055524.1">
    <property type="nucleotide sequence ID" value="XM_056198589.1"/>
</dbReference>
<keyword evidence="3" id="KW-0539">Nucleus</keyword>
<dbReference type="SUPFAM" id="SSF50249">
    <property type="entry name" value="Nucleic acid-binding proteins"/>
    <property type="match status" value="1"/>
</dbReference>
<dbReference type="GO" id="GO:0006351">
    <property type="term" value="P:DNA-templated transcription"/>
    <property type="evidence" value="ECO:0007669"/>
    <property type="project" value="InterPro"/>
</dbReference>
<dbReference type="GeneID" id="80887806"/>
<sequence>MSLTVLFAGRSQQLISSFILQQLFADISPNDTQNPEATKPIAGAHTFLLLFHPHTTRKTMSGGGGGGAGDATLFEESFTITDYDQSKYDRVARISCTSGDSQTVMALDINLELFPCAVGDSLHVVLSTTLSPDGARDDDKGWRDVGKGGDAPATLADLYDYVCYGKLYKFEETFDGATINAYVSFGGLLMSLQGPVKKLTPLRVDAVYLLIKK</sequence>
<evidence type="ECO:0008006" key="6">
    <source>
        <dbReference type="Google" id="ProtNLM"/>
    </source>
</evidence>
<name>A0A9W8QHQ9_AKAMU</name>
<dbReference type="GO" id="GO:0005665">
    <property type="term" value="C:RNA polymerase II, core complex"/>
    <property type="evidence" value="ECO:0007669"/>
    <property type="project" value="TreeGrafter"/>
</dbReference>
<reference evidence="4" key="1">
    <citation type="journal article" date="2023" name="Access Microbiol">
        <title>De-novo genome assembly for Akanthomyces muscarius, a biocontrol agent of insect agricultural pests.</title>
        <authorList>
            <person name="Erdos Z."/>
            <person name="Studholme D.J."/>
            <person name="Raymond B."/>
            <person name="Sharma M."/>
        </authorList>
    </citation>
    <scope>NUCLEOTIDE SEQUENCE</scope>
    <source>
        <strain evidence="4">Ve6</strain>
    </source>
</reference>
<dbReference type="Proteomes" id="UP001144673">
    <property type="component" value="Chromosome 6"/>
</dbReference>
<dbReference type="GO" id="GO:0005736">
    <property type="term" value="C:RNA polymerase I complex"/>
    <property type="evidence" value="ECO:0007669"/>
    <property type="project" value="TreeGrafter"/>
</dbReference>
<evidence type="ECO:0000256" key="3">
    <source>
        <dbReference type="ARBA" id="ARBA00023242"/>
    </source>
</evidence>
<dbReference type="SMART" id="SM00658">
    <property type="entry name" value="RPOL8c"/>
    <property type="match status" value="1"/>
</dbReference>
<protein>
    <recommendedName>
        <fullName evidence="6">DNA-directed RNA polymerases I, II, and III subunit RPABC3</fullName>
    </recommendedName>
</protein>
<evidence type="ECO:0000313" key="4">
    <source>
        <dbReference type="EMBL" id="KAJ4155400.1"/>
    </source>
</evidence>
<evidence type="ECO:0000313" key="5">
    <source>
        <dbReference type="Proteomes" id="UP001144673"/>
    </source>
</evidence>
<dbReference type="GO" id="GO:0005666">
    <property type="term" value="C:RNA polymerase III complex"/>
    <property type="evidence" value="ECO:0007669"/>
    <property type="project" value="TreeGrafter"/>
</dbReference>
<evidence type="ECO:0000256" key="1">
    <source>
        <dbReference type="ARBA" id="ARBA00004123"/>
    </source>
</evidence>
<evidence type="ECO:0000256" key="2">
    <source>
        <dbReference type="ARBA" id="ARBA00008912"/>
    </source>
</evidence>
<dbReference type="Gene3D" id="2.40.50.140">
    <property type="entry name" value="Nucleic acid-binding proteins"/>
    <property type="match status" value="1"/>
</dbReference>
<keyword evidence="5" id="KW-1185">Reference proteome</keyword>
<dbReference type="FunFam" id="2.40.50.140:FF:000191">
    <property type="entry name" value="DNA-directed RNA polymerases I, II, and III subunit RPABC3"/>
    <property type="match status" value="1"/>
</dbReference>